<evidence type="ECO:0000256" key="1">
    <source>
        <dbReference type="ARBA" id="ARBA00005996"/>
    </source>
</evidence>
<sequence>MNSIAFVFSHLPYGTSNSQEGLNAALALSSFTNEIGFFFINDGVLQLLKWQNSKKIFFHKYTNAFRIFSIYCEKKCYLHLGSVNKRGIFFFDDFLVNIKILNNLSFKKKLNSFDCIINF</sequence>
<dbReference type="PANTHER" id="PTHR38780">
    <property type="entry name" value="PROTEIN TUSC"/>
    <property type="match status" value="1"/>
</dbReference>
<organism evidence="2">
    <name type="scientific">Buchnera aphidicola</name>
    <name type="common">Anoecia corni</name>
    <dbReference type="NCBI Taxonomy" id="2994477"/>
    <lineage>
        <taxon>Bacteria</taxon>
        <taxon>Pseudomonadati</taxon>
        <taxon>Pseudomonadota</taxon>
        <taxon>Gammaproteobacteria</taxon>
        <taxon>Enterobacterales</taxon>
        <taxon>Erwiniaceae</taxon>
        <taxon>Buchnera</taxon>
    </lineage>
</organism>
<reference evidence="2" key="1">
    <citation type="submission" date="2024-06" db="EMBL/GenBank/DDBJ databases">
        <authorList>
            <person name="Manzano-Marin A."/>
            <person name="Manzano-Marin A."/>
            <person name="Alejandro Manzano Marin A."/>
        </authorList>
    </citation>
    <scope>NUCLEOTIDE SEQUENCE</scope>
    <source>
        <strain evidence="2">Ancorni-2928</strain>
    </source>
</reference>
<dbReference type="PANTHER" id="PTHR38780:SF1">
    <property type="entry name" value="PROTEIN TUSC"/>
    <property type="match status" value="1"/>
</dbReference>
<dbReference type="EMBL" id="OZ060371">
    <property type="protein sequence ID" value="CAL4043905.1"/>
    <property type="molecule type" value="Genomic_DNA"/>
</dbReference>
<accession>A0AAT9IHA6</accession>
<proteinExistence type="inferred from homology"/>
<name>A0AAT9IHA6_9GAMM</name>
<dbReference type="InterPro" id="IPR017462">
    <property type="entry name" value="Sulphur_relay_TusC/DsrF"/>
</dbReference>
<dbReference type="InterPro" id="IPR027396">
    <property type="entry name" value="DsrEFH-like"/>
</dbReference>
<dbReference type="Gene3D" id="3.40.1260.10">
    <property type="entry name" value="DsrEFH-like"/>
    <property type="match status" value="1"/>
</dbReference>
<gene>
    <name evidence="2" type="primary">tusC</name>
    <name evidence="2" type="ORF">BUANCORI2928_421</name>
</gene>
<dbReference type="Pfam" id="PF02635">
    <property type="entry name" value="DsrE"/>
    <property type="match status" value="1"/>
</dbReference>
<evidence type="ECO:0000313" key="2">
    <source>
        <dbReference type="EMBL" id="CAL4043905.1"/>
    </source>
</evidence>
<dbReference type="NCBIfam" id="NF001238">
    <property type="entry name" value="PRK00211.1"/>
    <property type="match status" value="1"/>
</dbReference>
<protein>
    <submittedName>
        <fullName evidence="2">Protein TusC</fullName>
    </submittedName>
</protein>
<dbReference type="InterPro" id="IPR003787">
    <property type="entry name" value="Sulphur_relay_DsrE/F-like"/>
</dbReference>
<comment type="similarity">
    <text evidence="1">Belongs to the DsrF/TusC family.</text>
</comment>
<dbReference type="NCBIfam" id="TIGR03010">
    <property type="entry name" value="sulf_tusC_dsrF"/>
    <property type="match status" value="1"/>
</dbReference>
<dbReference type="RefSeq" id="WP_367680946.1">
    <property type="nucleotide sequence ID" value="NZ_OZ060371.1"/>
</dbReference>
<dbReference type="SUPFAM" id="SSF75169">
    <property type="entry name" value="DsrEFH-like"/>
    <property type="match status" value="1"/>
</dbReference>
<dbReference type="AlphaFoldDB" id="A0AAT9IHA6"/>